<proteinExistence type="predicted"/>
<dbReference type="Proteomes" id="UP000633509">
    <property type="component" value="Unassembled WGS sequence"/>
</dbReference>
<reference evidence="1 2" key="1">
    <citation type="submission" date="2020-10" db="EMBL/GenBank/DDBJ databases">
        <title>Sequencing the genomes of 1000 actinobacteria strains.</title>
        <authorList>
            <person name="Klenk H.-P."/>
        </authorList>
    </citation>
    <scope>NUCLEOTIDE SEQUENCE [LARGE SCALE GENOMIC DNA]</scope>
    <source>
        <strain evidence="1 2">DSM 43173</strain>
    </source>
</reference>
<comment type="caution">
    <text evidence="1">The sequence shown here is derived from an EMBL/GenBank/DDBJ whole genome shotgun (WGS) entry which is preliminary data.</text>
</comment>
<gene>
    <name evidence="1" type="ORF">H4W80_002021</name>
</gene>
<evidence type="ECO:0000313" key="1">
    <source>
        <dbReference type="EMBL" id="MBE1583763.1"/>
    </source>
</evidence>
<accession>A0ABR9LSX2</accession>
<dbReference type="EMBL" id="JADBEK010000001">
    <property type="protein sequence ID" value="MBE1583763.1"/>
    <property type="molecule type" value="Genomic_DNA"/>
</dbReference>
<evidence type="ECO:0000313" key="2">
    <source>
        <dbReference type="Proteomes" id="UP000633509"/>
    </source>
</evidence>
<keyword evidence="2" id="KW-1185">Reference proteome</keyword>
<protein>
    <submittedName>
        <fullName evidence="1">Uncharacterized protein</fullName>
    </submittedName>
</protein>
<name>A0ABR9LSX2_9ACTN</name>
<sequence length="98" mass="11036">MVSLRVSVTTKTTECLAIRLICFSSPVAAETTRSSRVSLLRERLAQRPEEEHEAIVAFRKLTFRGQIAKARMEIQWAKEGLALLDELESRGVPLRGKP</sequence>
<dbReference type="RefSeq" id="WP_192784813.1">
    <property type="nucleotide sequence ID" value="NZ_JADBEK010000001.1"/>
</dbReference>
<organism evidence="1 2">
    <name type="scientific">Nonomuraea angiospora</name>
    <dbReference type="NCBI Taxonomy" id="46172"/>
    <lineage>
        <taxon>Bacteria</taxon>
        <taxon>Bacillati</taxon>
        <taxon>Actinomycetota</taxon>
        <taxon>Actinomycetes</taxon>
        <taxon>Streptosporangiales</taxon>
        <taxon>Streptosporangiaceae</taxon>
        <taxon>Nonomuraea</taxon>
    </lineage>
</organism>